<protein>
    <submittedName>
        <fullName evidence="7">M20/M25/M40 family metallo-hydrolase</fullName>
    </submittedName>
</protein>
<evidence type="ECO:0000256" key="2">
    <source>
        <dbReference type="ARBA" id="ARBA00006247"/>
    </source>
</evidence>
<dbReference type="InterPro" id="IPR002933">
    <property type="entry name" value="Peptidase_M20"/>
</dbReference>
<dbReference type="EMBL" id="CP142149">
    <property type="protein sequence ID" value="WSE32965.1"/>
    <property type="molecule type" value="Genomic_DNA"/>
</dbReference>
<keyword evidence="5" id="KW-0862">Zinc</keyword>
<dbReference type="PANTHER" id="PTHR43808:SF8">
    <property type="entry name" value="PEPTIDASE M20 DIMERISATION DOMAIN-CONTAINING PROTEIN"/>
    <property type="match status" value="1"/>
</dbReference>
<dbReference type="Gene3D" id="3.40.630.10">
    <property type="entry name" value="Zn peptidases"/>
    <property type="match status" value="1"/>
</dbReference>
<evidence type="ECO:0000313" key="7">
    <source>
        <dbReference type="EMBL" id="WSE32965.1"/>
    </source>
</evidence>
<dbReference type="Pfam" id="PF07687">
    <property type="entry name" value="M20_dimer"/>
    <property type="match status" value="1"/>
</dbReference>
<feature type="domain" description="Peptidase M20 dimerisation" evidence="6">
    <location>
        <begin position="205"/>
        <end position="333"/>
    </location>
</feature>
<dbReference type="InterPro" id="IPR011650">
    <property type="entry name" value="Peptidase_M20_dimer"/>
</dbReference>
<keyword evidence="3" id="KW-0479">Metal-binding</keyword>
<dbReference type="PANTHER" id="PTHR43808">
    <property type="entry name" value="ACETYLORNITHINE DEACETYLASE"/>
    <property type="match status" value="1"/>
</dbReference>
<comment type="similarity">
    <text evidence="2">Belongs to the peptidase M20A family.</text>
</comment>
<evidence type="ECO:0000313" key="8">
    <source>
        <dbReference type="Proteomes" id="UP001330812"/>
    </source>
</evidence>
<accession>A0ABZ1IHR0</accession>
<dbReference type="NCBIfam" id="NF005913">
    <property type="entry name" value="PRK07906.1"/>
    <property type="match status" value="1"/>
</dbReference>
<organism evidence="7 8">
    <name type="scientific">Amycolatopsis rhabdoformis</name>
    <dbReference type="NCBI Taxonomy" id="1448059"/>
    <lineage>
        <taxon>Bacteria</taxon>
        <taxon>Bacillati</taxon>
        <taxon>Actinomycetota</taxon>
        <taxon>Actinomycetes</taxon>
        <taxon>Pseudonocardiales</taxon>
        <taxon>Pseudonocardiaceae</taxon>
        <taxon>Amycolatopsis</taxon>
    </lineage>
</organism>
<evidence type="ECO:0000256" key="3">
    <source>
        <dbReference type="ARBA" id="ARBA00022723"/>
    </source>
</evidence>
<dbReference type="SUPFAM" id="SSF55031">
    <property type="entry name" value="Bacterial exopeptidase dimerisation domain"/>
    <property type="match status" value="1"/>
</dbReference>
<evidence type="ECO:0000259" key="6">
    <source>
        <dbReference type="Pfam" id="PF07687"/>
    </source>
</evidence>
<reference evidence="7 8" key="1">
    <citation type="journal article" date="2015" name="Int. J. Syst. Evol. Microbiol.">
        <title>Amycolatopsis rhabdoformis sp. nov., an actinomycete isolated from a tropical forest soil.</title>
        <authorList>
            <person name="Souza W.R."/>
            <person name="Silva R.E."/>
            <person name="Goodfellow M."/>
            <person name="Busarakam K."/>
            <person name="Figueiro F.S."/>
            <person name="Ferreira D."/>
            <person name="Rodrigues-Filho E."/>
            <person name="Moraes L.A.B."/>
            <person name="Zucchi T.D."/>
        </authorList>
    </citation>
    <scope>NUCLEOTIDE SEQUENCE [LARGE SCALE GENOMIC DNA]</scope>
    <source>
        <strain evidence="7 8">NCIMB 14900</strain>
    </source>
</reference>
<dbReference type="Pfam" id="PF01546">
    <property type="entry name" value="Peptidase_M20"/>
    <property type="match status" value="1"/>
</dbReference>
<gene>
    <name evidence="7" type="ORF">VSH64_12705</name>
</gene>
<dbReference type="InterPro" id="IPR036264">
    <property type="entry name" value="Bact_exopeptidase_dim_dom"/>
</dbReference>
<dbReference type="SUPFAM" id="SSF53187">
    <property type="entry name" value="Zn-dependent exopeptidases"/>
    <property type="match status" value="1"/>
</dbReference>
<evidence type="ECO:0000256" key="4">
    <source>
        <dbReference type="ARBA" id="ARBA00022801"/>
    </source>
</evidence>
<dbReference type="Gene3D" id="3.30.70.360">
    <property type="match status" value="1"/>
</dbReference>
<dbReference type="Gene3D" id="1.10.150.900">
    <property type="match status" value="1"/>
</dbReference>
<proteinExistence type="inferred from homology"/>
<dbReference type="Proteomes" id="UP001330812">
    <property type="component" value="Chromosome"/>
</dbReference>
<comment type="cofactor">
    <cofactor evidence="1">
        <name>Zn(2+)</name>
        <dbReference type="ChEBI" id="CHEBI:29105"/>
    </cofactor>
</comment>
<keyword evidence="8" id="KW-1185">Reference proteome</keyword>
<evidence type="ECO:0000256" key="5">
    <source>
        <dbReference type="ARBA" id="ARBA00022833"/>
    </source>
</evidence>
<name>A0ABZ1IHR0_9PSEU</name>
<dbReference type="InterPro" id="IPR050072">
    <property type="entry name" value="Peptidase_M20A"/>
</dbReference>
<dbReference type="RefSeq" id="WP_326835772.1">
    <property type="nucleotide sequence ID" value="NZ_CP142149.1"/>
</dbReference>
<sequence>MADVTDGGGSSVDAGSSVDVVQLCADLIRFDTTNRGGGDSEGEREAAEYVAEFLGRHGVAAKIVESAPRRANVIARIPGTDPALPALLVQGHLDVVPADASDWSVPPFSGEVRDGFLWGRGATDMKDFCAMVLAAVASGLRPRRELVLAFVADEEDKGDYGAHWLVERHPELFEGCVAAISESGAYSYHVPAADGRMVRLYPVGTAERGTAHLKLTARGRAGHGSRPNDENAVTMLADALHRITSHRWPVRLTPTVRAFLERTGAALGVPVDLSSSEAVDDTVARLGPAGSLVVPTVRNSTTPTMLSAGYKVNVIPSTATAQVDVRVLPGAEDELFEVLDSLLGPGVTREFVAHQPPVQAPVDSPWFDAMAEALHGEDPDAVVVPYCLGGGTDAKAFAKLGMACYGFAPLSLPEGFPYRAMAHGVDERVPVEGLRFGTRVLKRFLESC</sequence>
<evidence type="ECO:0000256" key="1">
    <source>
        <dbReference type="ARBA" id="ARBA00001947"/>
    </source>
</evidence>
<keyword evidence="4" id="KW-0378">Hydrolase</keyword>